<dbReference type="Gene3D" id="1.20.58.340">
    <property type="entry name" value="Magnesium transport protein CorA, transmembrane region"/>
    <property type="match status" value="2"/>
</dbReference>
<dbReference type="PANTHER" id="PTHR47891">
    <property type="entry name" value="TRANSPORTER-RELATED"/>
    <property type="match status" value="1"/>
</dbReference>
<comment type="caution">
    <text evidence="7">The sequence shown here is derived from an EMBL/GenBank/DDBJ whole genome shotgun (WGS) entry which is preliminary data.</text>
</comment>
<organism evidence="7 8">
    <name type="scientific">Wohlfahrtiimonas larvae</name>
    <dbReference type="NCBI Taxonomy" id="1157986"/>
    <lineage>
        <taxon>Bacteria</taxon>
        <taxon>Pseudomonadati</taxon>
        <taxon>Pseudomonadota</taxon>
        <taxon>Gammaproteobacteria</taxon>
        <taxon>Cardiobacteriales</taxon>
        <taxon>Ignatzschineriaceae</taxon>
        <taxon>Wohlfahrtiimonas</taxon>
    </lineage>
</organism>
<keyword evidence="5 6" id="KW-0472">Membrane</keyword>
<dbReference type="PANTHER" id="PTHR47891:SF2">
    <property type="entry name" value="MAGNESIUM AND COBALT TRANSPORTER"/>
    <property type="match status" value="1"/>
</dbReference>
<dbReference type="InterPro" id="IPR045861">
    <property type="entry name" value="CorA_cytoplasmic_dom"/>
</dbReference>
<sequence>MFTIYKNDMNGQLVQINSIEHNSLINMVNPTIEEIQLMAKTLELPIDFFSNLLDEDERPRIERNPNGLLMILNVPVKVEGAEDLKQAPYSTVPVGIIHAQDHLVIISRQELDVVREVIEGQYGDFQSYMKTRISLLLFKAVSESYEDHLALVNHQVADLQKELRLSYRNTELFGLINLNKSLVFFSTALSAMAILYKRIAEGDTFKIHDEERKRLQSILVDLEQSAEVIEMRRESLSNLMDAYATIIHNNLNSVLKMLTTLAIVMIIPTMIGSIFSMNVALPGEDNPITTVVVGLGMVVISVVLLIVFYQKKYLRM</sequence>
<evidence type="ECO:0000313" key="7">
    <source>
        <dbReference type="EMBL" id="GAA5094528.1"/>
    </source>
</evidence>
<accession>A0ABP9MG21</accession>
<dbReference type="Gene3D" id="3.30.460.20">
    <property type="entry name" value="CorA soluble domain-like"/>
    <property type="match status" value="1"/>
</dbReference>
<dbReference type="SUPFAM" id="SSF144083">
    <property type="entry name" value="Magnesium transport protein CorA, transmembrane region"/>
    <property type="match status" value="1"/>
</dbReference>
<evidence type="ECO:0000256" key="1">
    <source>
        <dbReference type="ARBA" id="ARBA00004141"/>
    </source>
</evidence>
<evidence type="ECO:0000313" key="8">
    <source>
        <dbReference type="Proteomes" id="UP001500631"/>
    </source>
</evidence>
<keyword evidence="8" id="KW-1185">Reference proteome</keyword>
<evidence type="ECO:0000256" key="5">
    <source>
        <dbReference type="ARBA" id="ARBA00023136"/>
    </source>
</evidence>
<evidence type="ECO:0000256" key="2">
    <source>
        <dbReference type="ARBA" id="ARBA00009765"/>
    </source>
</evidence>
<dbReference type="EMBL" id="BAABKE010000001">
    <property type="protein sequence ID" value="GAA5094528.1"/>
    <property type="molecule type" value="Genomic_DNA"/>
</dbReference>
<reference evidence="8" key="1">
    <citation type="journal article" date="2019" name="Int. J. Syst. Evol. Microbiol.">
        <title>The Global Catalogue of Microorganisms (GCM) 10K type strain sequencing project: providing services to taxonomists for standard genome sequencing and annotation.</title>
        <authorList>
            <consortium name="The Broad Institute Genomics Platform"/>
            <consortium name="The Broad Institute Genome Sequencing Center for Infectious Disease"/>
            <person name="Wu L."/>
            <person name="Ma J."/>
        </authorList>
    </citation>
    <scope>NUCLEOTIDE SEQUENCE [LARGE SCALE GENOMIC DNA]</scope>
    <source>
        <strain evidence="8">JCM 18424</strain>
    </source>
</reference>
<dbReference type="RefSeq" id="WP_077926681.1">
    <property type="nucleotide sequence ID" value="NZ_BAABKE010000001.1"/>
</dbReference>
<evidence type="ECO:0000256" key="4">
    <source>
        <dbReference type="ARBA" id="ARBA00022989"/>
    </source>
</evidence>
<feature type="transmembrane region" description="Helical" evidence="6">
    <location>
        <begin position="258"/>
        <end position="281"/>
    </location>
</feature>
<protein>
    <submittedName>
        <fullName evidence="7">Magnesium transporter CorA family protein</fullName>
    </submittedName>
</protein>
<dbReference type="InterPro" id="IPR045863">
    <property type="entry name" value="CorA_TM1_TM2"/>
</dbReference>
<dbReference type="SUPFAM" id="SSF143865">
    <property type="entry name" value="CorA soluble domain-like"/>
    <property type="match status" value="1"/>
</dbReference>
<evidence type="ECO:0000256" key="6">
    <source>
        <dbReference type="SAM" id="Phobius"/>
    </source>
</evidence>
<dbReference type="InterPro" id="IPR002523">
    <property type="entry name" value="MgTranspt_CorA/ZnTranspt_ZntB"/>
</dbReference>
<proteinExistence type="inferred from homology"/>
<dbReference type="Pfam" id="PF01544">
    <property type="entry name" value="CorA"/>
    <property type="match status" value="1"/>
</dbReference>
<keyword evidence="3 6" id="KW-0812">Transmembrane</keyword>
<gene>
    <name evidence="7" type="ORF">GCM10023338_02890</name>
</gene>
<dbReference type="CDD" id="cd12827">
    <property type="entry name" value="EcCorA_ZntB-like_u2"/>
    <property type="match status" value="1"/>
</dbReference>
<dbReference type="Proteomes" id="UP001500631">
    <property type="component" value="Unassembled WGS sequence"/>
</dbReference>
<name>A0ABP9MG21_9GAMM</name>
<feature type="transmembrane region" description="Helical" evidence="6">
    <location>
        <begin position="287"/>
        <end position="309"/>
    </location>
</feature>
<evidence type="ECO:0000256" key="3">
    <source>
        <dbReference type="ARBA" id="ARBA00022692"/>
    </source>
</evidence>
<keyword evidence="4 6" id="KW-1133">Transmembrane helix</keyword>
<comment type="subcellular location">
    <subcellularLocation>
        <location evidence="1">Membrane</location>
        <topology evidence="1">Multi-pass membrane protein</topology>
    </subcellularLocation>
</comment>
<comment type="similarity">
    <text evidence="2">Belongs to the CorA metal ion transporter (MIT) (TC 1.A.35) family.</text>
</comment>
<dbReference type="InterPro" id="IPR047199">
    <property type="entry name" value="CorA-like"/>
</dbReference>